<keyword evidence="8 9" id="KW-0560">Oxidoreductase</keyword>
<keyword evidence="3 9" id="KW-0963">Cytoplasm</keyword>
<feature type="binding site" evidence="9">
    <location>
        <begin position="512"/>
        <end position="516"/>
    </location>
    <ligand>
        <name>NADP(+)</name>
        <dbReference type="ChEBI" id="CHEBI:58349"/>
    </ligand>
</feature>
<dbReference type="InterPro" id="IPR017927">
    <property type="entry name" value="FAD-bd_FR_type"/>
</dbReference>
<evidence type="ECO:0000313" key="13">
    <source>
        <dbReference type="Proteomes" id="UP000678499"/>
    </source>
</evidence>
<feature type="binding site" evidence="9">
    <location>
        <begin position="373"/>
        <end position="376"/>
    </location>
    <ligand>
        <name>FAD</name>
        <dbReference type="ChEBI" id="CHEBI:57692"/>
    </ligand>
</feature>
<keyword evidence="4 9" id="KW-0285">Flavoprotein</keyword>
<dbReference type="InterPro" id="IPR023173">
    <property type="entry name" value="NADPH_Cyt_P450_Rdtase_alpha"/>
</dbReference>
<dbReference type="FunFam" id="3.40.50.360:FF:000034">
    <property type="entry name" value="NADPH-dependent diflavin oxidoreductase 1"/>
    <property type="match status" value="1"/>
</dbReference>
<evidence type="ECO:0000256" key="6">
    <source>
        <dbReference type="ARBA" id="ARBA00022827"/>
    </source>
</evidence>
<evidence type="ECO:0000256" key="8">
    <source>
        <dbReference type="ARBA" id="ARBA00023002"/>
    </source>
</evidence>
<protein>
    <recommendedName>
        <fullName evidence="9">NADPH-dependent diflavin oxidoreductase 1</fullName>
        <ecNumber evidence="9">1.18.1.-</ecNumber>
    </recommendedName>
    <alternativeName>
        <fullName evidence="9">NADPH-dependent FMN and FAD-containing oxidoreductase</fullName>
    </alternativeName>
</protein>
<evidence type="ECO:0000256" key="7">
    <source>
        <dbReference type="ARBA" id="ARBA00022857"/>
    </source>
</evidence>
<feature type="binding site" evidence="9">
    <location>
        <begin position="96"/>
        <end position="105"/>
    </location>
    <ligand>
        <name>FMN</name>
        <dbReference type="ChEBI" id="CHEBI:58210"/>
    </ligand>
</feature>
<evidence type="ECO:0000256" key="3">
    <source>
        <dbReference type="ARBA" id="ARBA00022490"/>
    </source>
</evidence>
<proteinExistence type="inferred from homology"/>
<comment type="cofactor">
    <cofactor evidence="1 9">
        <name>FMN</name>
        <dbReference type="ChEBI" id="CHEBI:58210"/>
    </cofactor>
</comment>
<feature type="binding site" evidence="9">
    <location>
        <position position="448"/>
    </location>
    <ligand>
        <name>NADP(+)</name>
        <dbReference type="ChEBI" id="CHEBI:58349"/>
    </ligand>
</feature>
<gene>
    <name evidence="12" type="ORF">NMOB1V02_LOCUS1046</name>
</gene>
<dbReference type="HAMAP" id="MF_03178">
    <property type="entry name" value="NDOR1"/>
    <property type="match status" value="1"/>
</dbReference>
<dbReference type="SUPFAM" id="SSF52343">
    <property type="entry name" value="Ferredoxin reductase-like, C-terminal NADP-linked domain"/>
    <property type="match status" value="1"/>
</dbReference>
<feature type="binding site" evidence="9">
    <location>
        <position position="587"/>
    </location>
    <ligand>
        <name>FAD</name>
        <dbReference type="ChEBI" id="CHEBI:57692"/>
    </ligand>
</feature>
<dbReference type="InterPro" id="IPR001433">
    <property type="entry name" value="OxRdtase_FAD/NAD-bd"/>
</dbReference>
<dbReference type="InterPro" id="IPR008254">
    <property type="entry name" value="Flavodoxin/NO_synth"/>
</dbReference>
<dbReference type="EMBL" id="OA882137">
    <property type="protein sequence ID" value="CAD7273143.1"/>
    <property type="molecule type" value="Genomic_DNA"/>
</dbReference>
<evidence type="ECO:0000259" key="11">
    <source>
        <dbReference type="PROSITE" id="PS51384"/>
    </source>
</evidence>
<feature type="domain" description="FAD-binding FR-type" evidence="11">
    <location>
        <begin position="194"/>
        <end position="434"/>
    </location>
</feature>
<accession>A0A7R9BDC9</accession>
<dbReference type="GO" id="GO:0010181">
    <property type="term" value="F:FMN binding"/>
    <property type="evidence" value="ECO:0007669"/>
    <property type="project" value="UniProtKB-UniRule"/>
</dbReference>
<dbReference type="EC" id="1.18.1.-" evidence="9"/>
<evidence type="ECO:0000313" key="12">
    <source>
        <dbReference type="EMBL" id="CAD7273143.1"/>
    </source>
</evidence>
<feature type="binding site" evidence="9">
    <location>
        <position position="549"/>
    </location>
    <ligand>
        <name>NADP(+)</name>
        <dbReference type="ChEBI" id="CHEBI:58349"/>
    </ligand>
</feature>
<evidence type="ECO:0000256" key="4">
    <source>
        <dbReference type="ARBA" id="ARBA00022630"/>
    </source>
</evidence>
<dbReference type="InterPro" id="IPR001094">
    <property type="entry name" value="Flavdoxin-like"/>
</dbReference>
<dbReference type="GO" id="GO:0016651">
    <property type="term" value="F:oxidoreductase activity, acting on NAD(P)H"/>
    <property type="evidence" value="ECO:0007669"/>
    <property type="project" value="UniProtKB-UniRule"/>
</dbReference>
<dbReference type="OrthoDB" id="1856718at2759"/>
<dbReference type="InterPro" id="IPR001709">
    <property type="entry name" value="Flavoprot_Pyr_Nucl_cyt_Rdtase"/>
</dbReference>
<feature type="binding site" evidence="9">
    <location>
        <begin position="407"/>
        <end position="410"/>
    </location>
    <ligand>
        <name>FAD</name>
        <dbReference type="ChEBI" id="CHEBI:57692"/>
    </ligand>
</feature>
<name>A0A7R9BDC9_9CRUS</name>
<dbReference type="GO" id="GO:0050660">
    <property type="term" value="F:flavin adenine dinucleotide binding"/>
    <property type="evidence" value="ECO:0007669"/>
    <property type="project" value="UniProtKB-UniRule"/>
</dbReference>
<feature type="binding site" evidence="9">
    <location>
        <begin position="10"/>
        <end position="15"/>
    </location>
    <ligand>
        <name>FMN</name>
        <dbReference type="ChEBI" id="CHEBI:58210"/>
    </ligand>
</feature>
<feature type="domain" description="Flavodoxin-like" evidence="10">
    <location>
        <begin position="4"/>
        <end position="149"/>
    </location>
</feature>
<dbReference type="Proteomes" id="UP000678499">
    <property type="component" value="Unassembled WGS sequence"/>
</dbReference>
<comment type="function">
    <text evidence="9">NADPH-dependent reductase which is a central component of the cytosolic iron-sulfur (Fe-S) protein assembly (CIA) machinery. Transfers electrons from NADPH via its FAD and FMN prosthetic groups to the [2Fe-2S] cluster of the anamorsin/DRE2 homolog, another key component of the CIA machinery. In turn, this reduced cluster provides electrons for assembly of cytosolic iron-sulfur cluster proteins.</text>
</comment>
<dbReference type="Gene3D" id="1.20.990.10">
    <property type="entry name" value="NADPH-cytochrome p450 Reductase, Chain A, domain 3"/>
    <property type="match status" value="1"/>
</dbReference>
<comment type="similarity">
    <text evidence="9">Belongs to the NADPH-dependent diflavin oxidoreductase NDOR1 family.</text>
</comment>
<dbReference type="Pfam" id="PF00175">
    <property type="entry name" value="NAD_binding_1"/>
    <property type="match status" value="1"/>
</dbReference>
<dbReference type="PRINTS" id="PR00371">
    <property type="entry name" value="FPNCR"/>
</dbReference>
<dbReference type="InterPro" id="IPR003097">
    <property type="entry name" value="CysJ-like_FAD-binding"/>
</dbReference>
<dbReference type="InterPro" id="IPR028879">
    <property type="entry name" value="NDOR1"/>
</dbReference>
<keyword evidence="13" id="KW-1185">Reference proteome</keyword>
<dbReference type="PRINTS" id="PR00369">
    <property type="entry name" value="FLAVODOXIN"/>
</dbReference>
<dbReference type="FunFam" id="3.40.50.80:FF:000032">
    <property type="entry name" value="NADPH-dependent diflavin oxidoreductase 1"/>
    <property type="match status" value="1"/>
</dbReference>
<dbReference type="Gene3D" id="3.40.50.360">
    <property type="match status" value="1"/>
</dbReference>
<dbReference type="GO" id="GO:0160246">
    <property type="term" value="F:NADPH-iron-sulfur [2Fe-2S] protein oxidoreductase activity"/>
    <property type="evidence" value="ECO:0007669"/>
    <property type="project" value="InterPro"/>
</dbReference>
<dbReference type="AlphaFoldDB" id="A0A7R9BDC9"/>
<dbReference type="Pfam" id="PF00667">
    <property type="entry name" value="FAD_binding_1"/>
    <property type="match status" value="1"/>
</dbReference>
<feature type="binding site" evidence="9">
    <location>
        <position position="131"/>
    </location>
    <ligand>
        <name>FMN</name>
        <dbReference type="ChEBI" id="CHEBI:58210"/>
    </ligand>
</feature>
<evidence type="ECO:0000259" key="10">
    <source>
        <dbReference type="PROSITE" id="PS50902"/>
    </source>
</evidence>
<organism evidence="12">
    <name type="scientific">Notodromas monacha</name>
    <dbReference type="NCBI Taxonomy" id="399045"/>
    <lineage>
        <taxon>Eukaryota</taxon>
        <taxon>Metazoa</taxon>
        <taxon>Ecdysozoa</taxon>
        <taxon>Arthropoda</taxon>
        <taxon>Crustacea</taxon>
        <taxon>Oligostraca</taxon>
        <taxon>Ostracoda</taxon>
        <taxon>Podocopa</taxon>
        <taxon>Podocopida</taxon>
        <taxon>Cypridocopina</taxon>
        <taxon>Cypridoidea</taxon>
        <taxon>Cyprididae</taxon>
        <taxon>Notodromas</taxon>
    </lineage>
</organism>
<dbReference type="EMBL" id="CAJPEX010000100">
    <property type="protein sequence ID" value="CAG0913295.1"/>
    <property type="molecule type" value="Genomic_DNA"/>
</dbReference>
<dbReference type="Gene3D" id="3.40.50.80">
    <property type="entry name" value="Nucleotide-binding domain of ferredoxin-NADP reductase (FNR) module"/>
    <property type="match status" value="1"/>
</dbReference>
<evidence type="ECO:0000256" key="1">
    <source>
        <dbReference type="ARBA" id="ARBA00001917"/>
    </source>
</evidence>
<dbReference type="GO" id="GO:0016226">
    <property type="term" value="P:iron-sulfur cluster assembly"/>
    <property type="evidence" value="ECO:0007669"/>
    <property type="project" value="UniProtKB-UniRule"/>
</dbReference>
<comment type="caution">
    <text evidence="9">Lacks conserved residue(s) required for the propagation of feature annotation.</text>
</comment>
<evidence type="ECO:0000256" key="5">
    <source>
        <dbReference type="ARBA" id="ARBA00022643"/>
    </source>
</evidence>
<dbReference type="InterPro" id="IPR017938">
    <property type="entry name" value="Riboflavin_synthase-like_b-brl"/>
</dbReference>
<dbReference type="Gene3D" id="2.40.30.10">
    <property type="entry name" value="Translation factors"/>
    <property type="match status" value="1"/>
</dbReference>
<feature type="binding site" evidence="9">
    <location>
        <begin position="506"/>
        <end position="507"/>
    </location>
    <ligand>
        <name>NADP(+)</name>
        <dbReference type="ChEBI" id="CHEBI:58349"/>
    </ligand>
</feature>
<dbReference type="PANTHER" id="PTHR19384:SF10">
    <property type="entry name" value="NADPH-DEPENDENT DIFLAVIN OXIDOREDUCTASE 1"/>
    <property type="match status" value="1"/>
</dbReference>
<dbReference type="Pfam" id="PF00258">
    <property type="entry name" value="Flavodoxin_1"/>
    <property type="match status" value="1"/>
</dbReference>
<dbReference type="SUPFAM" id="SSF52218">
    <property type="entry name" value="Flavoproteins"/>
    <property type="match status" value="1"/>
</dbReference>
<comment type="similarity">
    <text evidence="9">In the N-terminal section; belongs to the flavodoxin family.</text>
</comment>
<keyword evidence="7 9" id="KW-0521">NADP</keyword>
<sequence length="588" mass="66875">MARLVILYGSQTGNAQDVAEQIYRRAVRNRMNVCLHGMDDFPPNRLLSEASLLVCVCSTTGQGEEPDNMRTFWKLLLKRSLPGDLLNHIVFGVLGLGDSTYPKFNFVAKRMHRRLSQLGARPLCDPGLADDQHELGSEGVAGPWTETLFSELRNLVEKSSPGPPISDDVLLPSKYITTFGKHQKSYEATKDDEWVPLFAPVLKNTRVTSANHWQDVRLITFDISSFGDVGWNPGDVLYVQPSNFTEDVETLCELLDLDPNEGIELCEREMEARLPPHWIVNARTSVRECAEKLWDLRALPRRYFFELLRQVTPSEMERERLAELLDPMNQQDLWNYCHRPKRTSLETLRDFPSAAKALPREYLFDLFTPIKPRAFSIASSHGFDSSKLEILVAVVEFKTKMHAPRKGLCSNFLSLAETGCKVPVWVRRGTFSFPQEVGKPAILIGPGTGVAPFRALMQELFSSSTKPPKPFVLYFGCRNRANDYFFENEWKSFEDAGFLQCFVAFSRDQNVKVYVQNKIVENSTAVWELINTDLASVFLAGNAKQMPTDVHDALITVFRKEGKMNEDEADDYFQQLESSGRFQQETWA</sequence>
<keyword evidence="6 9" id="KW-0274">FAD</keyword>
<evidence type="ECO:0000256" key="2">
    <source>
        <dbReference type="ARBA" id="ARBA00001974"/>
    </source>
</evidence>
<dbReference type="PROSITE" id="PS51384">
    <property type="entry name" value="FAD_FR"/>
    <property type="match status" value="1"/>
</dbReference>
<comment type="similarity">
    <text evidence="9">In the C-terminal section; belongs to the flavoprotein pyridine nucleotide cytochrome reductase family.</text>
</comment>
<dbReference type="PANTHER" id="PTHR19384">
    <property type="entry name" value="NITRIC OXIDE SYNTHASE-RELATED"/>
    <property type="match status" value="1"/>
</dbReference>
<dbReference type="SUPFAM" id="SSF63380">
    <property type="entry name" value="Riboflavin synthase domain-like"/>
    <property type="match status" value="1"/>
</dbReference>
<dbReference type="PROSITE" id="PS50902">
    <property type="entry name" value="FLAVODOXIN_LIKE"/>
    <property type="match status" value="1"/>
</dbReference>
<comment type="catalytic activity">
    <reaction evidence="9">
        <text>2 oxidized [2Fe-2S]-[protein] + NADPH = 2 reduced [2Fe-2S]-[protein] + NADP(+) + H(+)</text>
        <dbReference type="Rhea" id="RHEA:67716"/>
        <dbReference type="Rhea" id="RHEA-COMP:17327"/>
        <dbReference type="Rhea" id="RHEA-COMP:17328"/>
        <dbReference type="ChEBI" id="CHEBI:15378"/>
        <dbReference type="ChEBI" id="CHEBI:33737"/>
        <dbReference type="ChEBI" id="CHEBI:33738"/>
        <dbReference type="ChEBI" id="CHEBI:57783"/>
        <dbReference type="ChEBI" id="CHEBI:58349"/>
    </reaction>
</comment>
<reference evidence="12" key="1">
    <citation type="submission" date="2020-11" db="EMBL/GenBank/DDBJ databases">
        <authorList>
            <person name="Tran Van P."/>
        </authorList>
    </citation>
    <scope>NUCLEOTIDE SEQUENCE</scope>
</reference>
<comment type="subcellular location">
    <subcellularLocation>
        <location evidence="9">Cytoplasm</location>
    </subcellularLocation>
</comment>
<dbReference type="InterPro" id="IPR039261">
    <property type="entry name" value="FNR_nucleotide-bd"/>
</dbReference>
<evidence type="ECO:0000256" key="9">
    <source>
        <dbReference type="HAMAP-Rule" id="MF_03178"/>
    </source>
</evidence>
<keyword evidence="5 9" id="KW-0288">FMN</keyword>
<feature type="binding site" evidence="9">
    <location>
        <begin position="58"/>
        <end position="61"/>
    </location>
    <ligand>
        <name>FMN</name>
        <dbReference type="ChEBI" id="CHEBI:58210"/>
    </ligand>
</feature>
<comment type="cofactor">
    <cofactor evidence="2 9">
        <name>FAD</name>
        <dbReference type="ChEBI" id="CHEBI:57692"/>
    </cofactor>
</comment>
<dbReference type="GO" id="GO:0050661">
    <property type="term" value="F:NADP binding"/>
    <property type="evidence" value="ECO:0007669"/>
    <property type="project" value="UniProtKB-UniRule"/>
</dbReference>
<dbReference type="InterPro" id="IPR029039">
    <property type="entry name" value="Flavoprotein-like_sf"/>
</dbReference>
<dbReference type="GO" id="GO:0005829">
    <property type="term" value="C:cytosol"/>
    <property type="evidence" value="ECO:0007669"/>
    <property type="project" value="TreeGrafter"/>
</dbReference>